<dbReference type="PROSITE" id="PS00629">
    <property type="entry name" value="IMP_1"/>
    <property type="match status" value="1"/>
</dbReference>
<comment type="similarity">
    <text evidence="3 10">Belongs to the inositol monophosphatase superfamily.</text>
</comment>
<feature type="binding site" evidence="9">
    <location>
        <position position="89"/>
    </location>
    <ligand>
        <name>Mg(2+)</name>
        <dbReference type="ChEBI" id="CHEBI:18420"/>
        <label>1</label>
        <note>catalytic</note>
    </ligand>
</feature>
<sequence>MASHSGLLTIMERAARKAAPRLRRDFNEVQHLQVSRKGPADFVSMADKRAEETVFEELKKARPDWNFLMEEGGEIKGDPSKPRFIIDPLDGTSNFLHGIPHFAISIAVEEPLANGKREVTTGLIYQPLTDESFWAEKGRGAWLQDGRLRVSSRRDLSEALIATGIPFLGHGDFVQWSRIFGAIAPQVAGIRRFGSAALDLAWVAAGRYDGFWESGLKPWDAAAGMLLVREAGGFVSDFRGSDKSLDRGEYLAANEGLHSKLHKLLANALR</sequence>
<evidence type="ECO:0000256" key="10">
    <source>
        <dbReference type="RuleBase" id="RU364068"/>
    </source>
</evidence>
<evidence type="ECO:0000256" key="3">
    <source>
        <dbReference type="ARBA" id="ARBA00009759"/>
    </source>
</evidence>
<evidence type="ECO:0000256" key="2">
    <source>
        <dbReference type="ARBA" id="ARBA00001946"/>
    </source>
</evidence>
<dbReference type="AlphaFoldDB" id="A0A0A1W3D7"/>
<dbReference type="PANTHER" id="PTHR20854">
    <property type="entry name" value="INOSITOL MONOPHOSPHATASE"/>
    <property type="match status" value="1"/>
</dbReference>
<dbReference type="eggNOG" id="COG0483">
    <property type="taxonomic scope" value="Bacteria"/>
</dbReference>
<dbReference type="PROSITE" id="PS00630">
    <property type="entry name" value="IMP_2"/>
    <property type="match status" value="1"/>
</dbReference>
<gene>
    <name evidence="11" type="primary">suhB</name>
    <name evidence="11" type="ORF">SP5_007_00370</name>
</gene>
<dbReference type="SUPFAM" id="SSF56655">
    <property type="entry name" value="Carbohydrate phosphatase"/>
    <property type="match status" value="1"/>
</dbReference>
<evidence type="ECO:0000256" key="7">
    <source>
        <dbReference type="ARBA" id="ARBA00022801"/>
    </source>
</evidence>
<keyword evidence="6 9" id="KW-0479">Metal-binding</keyword>
<proteinExistence type="inferred from homology"/>
<dbReference type="InterPro" id="IPR022337">
    <property type="entry name" value="Inositol_monophosphatase_SuhB"/>
</dbReference>
<dbReference type="Gene3D" id="3.40.190.80">
    <property type="match status" value="1"/>
</dbReference>
<dbReference type="EC" id="3.1.3.25" evidence="4 10"/>
<comment type="cofactor">
    <cofactor evidence="2 9 10">
        <name>Mg(2+)</name>
        <dbReference type="ChEBI" id="CHEBI:18420"/>
    </cofactor>
</comment>
<protein>
    <recommendedName>
        <fullName evidence="5 10">Inositol-1-monophosphatase</fullName>
        <ecNumber evidence="4 10">3.1.3.25</ecNumber>
    </recommendedName>
</protein>
<dbReference type="GO" id="GO:0046872">
    <property type="term" value="F:metal ion binding"/>
    <property type="evidence" value="ECO:0007669"/>
    <property type="project" value="UniProtKB-KW"/>
</dbReference>
<dbReference type="PANTHER" id="PTHR20854:SF4">
    <property type="entry name" value="INOSITOL-1-MONOPHOSPHATASE-RELATED"/>
    <property type="match status" value="1"/>
</dbReference>
<dbReference type="InterPro" id="IPR020550">
    <property type="entry name" value="Inositol_monophosphatase_CS"/>
</dbReference>
<feature type="binding site" evidence="9">
    <location>
        <position position="70"/>
    </location>
    <ligand>
        <name>Mg(2+)</name>
        <dbReference type="ChEBI" id="CHEBI:18420"/>
        <label>1</label>
        <note>catalytic</note>
    </ligand>
</feature>
<dbReference type="InterPro" id="IPR020583">
    <property type="entry name" value="Inositol_monoP_metal-BS"/>
</dbReference>
<dbReference type="InterPro" id="IPR000760">
    <property type="entry name" value="Inositol_monophosphatase-like"/>
</dbReference>
<feature type="binding site" evidence="9">
    <location>
        <position position="90"/>
    </location>
    <ligand>
        <name>Mg(2+)</name>
        <dbReference type="ChEBI" id="CHEBI:18420"/>
        <label>2</label>
    </ligand>
</feature>
<dbReference type="GO" id="GO:0007165">
    <property type="term" value="P:signal transduction"/>
    <property type="evidence" value="ECO:0007669"/>
    <property type="project" value="TreeGrafter"/>
</dbReference>
<dbReference type="InterPro" id="IPR033942">
    <property type="entry name" value="IMPase"/>
</dbReference>
<comment type="catalytic activity">
    <reaction evidence="1 10">
        <text>a myo-inositol phosphate + H2O = myo-inositol + phosphate</text>
        <dbReference type="Rhea" id="RHEA:24056"/>
        <dbReference type="ChEBI" id="CHEBI:15377"/>
        <dbReference type="ChEBI" id="CHEBI:17268"/>
        <dbReference type="ChEBI" id="CHEBI:43474"/>
        <dbReference type="ChEBI" id="CHEBI:84139"/>
        <dbReference type="EC" id="3.1.3.25"/>
    </reaction>
</comment>
<keyword evidence="12" id="KW-1185">Reference proteome</keyword>
<evidence type="ECO:0000313" key="12">
    <source>
        <dbReference type="Proteomes" id="UP000032305"/>
    </source>
</evidence>
<dbReference type="Gene3D" id="3.30.540.10">
    <property type="entry name" value="Fructose-1,6-Bisphosphatase, subunit A, domain 1"/>
    <property type="match status" value="1"/>
</dbReference>
<dbReference type="GO" id="GO:0046854">
    <property type="term" value="P:phosphatidylinositol phosphate biosynthetic process"/>
    <property type="evidence" value="ECO:0007669"/>
    <property type="project" value="InterPro"/>
</dbReference>
<dbReference type="RefSeq" id="WP_007404243.1">
    <property type="nucleotide sequence ID" value="NZ_BBPI01000007.1"/>
</dbReference>
<comment type="caution">
    <text evidence="11">The sequence shown here is derived from an EMBL/GenBank/DDBJ whole genome shotgun (WGS) entry which is preliminary data.</text>
</comment>
<evidence type="ECO:0000256" key="6">
    <source>
        <dbReference type="ARBA" id="ARBA00022723"/>
    </source>
</evidence>
<keyword evidence="8 9" id="KW-0460">Magnesium</keyword>
<dbReference type="OrthoDB" id="9785695at2"/>
<evidence type="ECO:0000256" key="8">
    <source>
        <dbReference type="ARBA" id="ARBA00022842"/>
    </source>
</evidence>
<organism evidence="11 12">
    <name type="scientific">Sphingomonas parapaucimobilis NBRC 15100</name>
    <dbReference type="NCBI Taxonomy" id="1219049"/>
    <lineage>
        <taxon>Bacteria</taxon>
        <taxon>Pseudomonadati</taxon>
        <taxon>Pseudomonadota</taxon>
        <taxon>Alphaproteobacteria</taxon>
        <taxon>Sphingomonadales</taxon>
        <taxon>Sphingomonadaceae</taxon>
        <taxon>Sphingomonas</taxon>
    </lineage>
</organism>
<feature type="binding site" evidence="9">
    <location>
        <position position="87"/>
    </location>
    <ligand>
        <name>Mg(2+)</name>
        <dbReference type="ChEBI" id="CHEBI:18420"/>
        <label>1</label>
        <note>catalytic</note>
    </ligand>
</feature>
<dbReference type="Pfam" id="PF00459">
    <property type="entry name" value="Inositol_P"/>
    <property type="match status" value="1"/>
</dbReference>
<dbReference type="CDD" id="cd01639">
    <property type="entry name" value="IMPase"/>
    <property type="match status" value="1"/>
</dbReference>
<evidence type="ECO:0000256" key="5">
    <source>
        <dbReference type="ARBA" id="ARBA00019784"/>
    </source>
</evidence>
<dbReference type="FunFam" id="3.30.540.10:FF:000003">
    <property type="entry name" value="Inositol-1-monophosphatase"/>
    <property type="match status" value="1"/>
</dbReference>
<evidence type="ECO:0000313" key="11">
    <source>
        <dbReference type="EMBL" id="GAL99645.1"/>
    </source>
</evidence>
<name>A0A0A1W3D7_9SPHN</name>
<evidence type="ECO:0000256" key="1">
    <source>
        <dbReference type="ARBA" id="ARBA00001033"/>
    </source>
</evidence>
<dbReference type="EMBL" id="BBPI01000007">
    <property type="protein sequence ID" value="GAL99645.1"/>
    <property type="molecule type" value="Genomic_DNA"/>
</dbReference>
<keyword evidence="7 10" id="KW-0378">Hydrolase</keyword>
<reference evidence="11 12" key="1">
    <citation type="submission" date="2014-11" db="EMBL/GenBank/DDBJ databases">
        <title>Whole genome shotgun sequence of Sphingomonas parapaucimobilis NBRC 15100.</title>
        <authorList>
            <person name="Katano-Makiyama Y."/>
            <person name="Hosoyama A."/>
            <person name="Hashimoto M."/>
            <person name="Hosoyama Y."/>
            <person name="Noguchi M."/>
            <person name="Numata M."/>
            <person name="Tsuchikane K."/>
            <person name="Hirakata S."/>
            <person name="Uohara A."/>
            <person name="Shimodaira J."/>
            <person name="Ohji S."/>
            <person name="Ichikawa N."/>
            <person name="Kimura A."/>
            <person name="Yamazoe A."/>
            <person name="Fujita N."/>
        </authorList>
    </citation>
    <scope>NUCLEOTIDE SEQUENCE [LARGE SCALE GENOMIC DNA]</scope>
    <source>
        <strain evidence="11 12">NBRC 15100</strain>
    </source>
</reference>
<feature type="binding site" evidence="9">
    <location>
        <position position="220"/>
    </location>
    <ligand>
        <name>Mg(2+)</name>
        <dbReference type="ChEBI" id="CHEBI:18420"/>
        <label>2</label>
    </ligand>
</feature>
<dbReference type="GeneID" id="78526140"/>
<evidence type="ECO:0000256" key="4">
    <source>
        <dbReference type="ARBA" id="ARBA00013106"/>
    </source>
</evidence>
<dbReference type="PRINTS" id="PR00377">
    <property type="entry name" value="IMPHPHTASES"/>
</dbReference>
<dbReference type="GO" id="GO:0006020">
    <property type="term" value="P:inositol metabolic process"/>
    <property type="evidence" value="ECO:0007669"/>
    <property type="project" value="TreeGrafter"/>
</dbReference>
<dbReference type="Proteomes" id="UP000032305">
    <property type="component" value="Unassembled WGS sequence"/>
</dbReference>
<evidence type="ECO:0000256" key="9">
    <source>
        <dbReference type="PIRSR" id="PIRSR600760-2"/>
    </source>
</evidence>
<dbReference type="GO" id="GO:0008934">
    <property type="term" value="F:inositol monophosphate 1-phosphatase activity"/>
    <property type="evidence" value="ECO:0007669"/>
    <property type="project" value="InterPro"/>
</dbReference>
<dbReference type="PRINTS" id="PR01959">
    <property type="entry name" value="SBIMPHPHTASE"/>
</dbReference>
<accession>A0A0A1W3D7</accession>